<keyword evidence="1" id="KW-1133">Transmembrane helix</keyword>
<feature type="transmembrane region" description="Helical" evidence="1">
    <location>
        <begin position="209"/>
        <end position="227"/>
    </location>
</feature>
<sequence>MTSYCDIKNAYNNSNDELDKMARMINNKNKMVQDVEQDKVDIARLWNSGINQMMDKQYVAKGMPDSGYYSSQGDWSNMSQQIGSKSDSSFSDLSDVSQSMKIDLNSIDTFLDNAKSEKKSKKYDKLYKLIKSLHSEHVHSENSDETTFDHIKHCARCKKKLISMLNKKEKHHINFDKSSSEEIYNLKPKVKSEEKSIFGRIGKLQVKEIIILIIIGIFIIIILDLLLRSNISRSSRRIRR</sequence>
<dbReference type="EMBL" id="MN739773">
    <property type="protein sequence ID" value="QHT25628.1"/>
    <property type="molecule type" value="Genomic_DNA"/>
</dbReference>
<evidence type="ECO:0000256" key="1">
    <source>
        <dbReference type="SAM" id="Phobius"/>
    </source>
</evidence>
<name>A0A6C0E9X3_9ZZZZ</name>
<keyword evidence="1" id="KW-0472">Membrane</keyword>
<proteinExistence type="predicted"/>
<evidence type="ECO:0000313" key="2">
    <source>
        <dbReference type="EMBL" id="QHT25628.1"/>
    </source>
</evidence>
<keyword evidence="1" id="KW-0812">Transmembrane</keyword>
<reference evidence="2" key="1">
    <citation type="journal article" date="2020" name="Nature">
        <title>Giant virus diversity and host interactions through global metagenomics.</title>
        <authorList>
            <person name="Schulz F."/>
            <person name="Roux S."/>
            <person name="Paez-Espino D."/>
            <person name="Jungbluth S."/>
            <person name="Walsh D.A."/>
            <person name="Denef V.J."/>
            <person name="McMahon K.D."/>
            <person name="Konstantinidis K.T."/>
            <person name="Eloe-Fadrosh E.A."/>
            <person name="Kyrpides N.C."/>
            <person name="Woyke T."/>
        </authorList>
    </citation>
    <scope>NUCLEOTIDE SEQUENCE</scope>
    <source>
        <strain evidence="2">GVMAG-M-3300023179-27</strain>
    </source>
</reference>
<accession>A0A6C0E9X3</accession>
<organism evidence="2">
    <name type="scientific">viral metagenome</name>
    <dbReference type="NCBI Taxonomy" id="1070528"/>
    <lineage>
        <taxon>unclassified sequences</taxon>
        <taxon>metagenomes</taxon>
        <taxon>organismal metagenomes</taxon>
    </lineage>
</organism>
<protein>
    <submittedName>
        <fullName evidence="2">Uncharacterized protein</fullName>
    </submittedName>
</protein>
<dbReference type="AlphaFoldDB" id="A0A6C0E9X3"/>